<protein>
    <submittedName>
        <fullName evidence="2">Uncharacterized protein</fullName>
    </submittedName>
</protein>
<evidence type="ECO:0000313" key="3">
    <source>
        <dbReference type="Proteomes" id="UP001370299"/>
    </source>
</evidence>
<comment type="caution">
    <text evidence="2">The sequence shown here is derived from an EMBL/GenBank/DDBJ whole genome shotgun (WGS) entry which is preliminary data.</text>
</comment>
<feature type="chain" id="PRO_5047299833" evidence="1">
    <location>
        <begin position="25"/>
        <end position="224"/>
    </location>
</feature>
<keyword evidence="3" id="KW-1185">Reference proteome</keyword>
<accession>A0ABU8Y922</accession>
<evidence type="ECO:0000313" key="2">
    <source>
        <dbReference type="EMBL" id="MEK0171331.1"/>
    </source>
</evidence>
<reference evidence="2 3" key="1">
    <citation type="submission" date="2024-03" db="EMBL/GenBank/DDBJ databases">
        <title>Whole genomes of four grape xylem sap localized bacterial endophytes.</title>
        <authorList>
            <person name="Kumar G."/>
            <person name="Savka M.A."/>
        </authorList>
    </citation>
    <scope>NUCLEOTIDE SEQUENCE [LARGE SCALE GENOMIC DNA]</scope>
    <source>
        <strain evidence="2 3">RIT_GXS8</strain>
    </source>
</reference>
<keyword evidence="1" id="KW-0732">Signal</keyword>
<dbReference type="InterPro" id="IPR023888">
    <property type="entry name" value="SdpC-like"/>
</dbReference>
<proteinExistence type="predicted"/>
<feature type="signal peptide" evidence="1">
    <location>
        <begin position="1"/>
        <end position="24"/>
    </location>
</feature>
<dbReference type="Pfam" id="PF26137">
    <property type="entry name" value="Toxin_SdpC"/>
    <property type="match status" value="1"/>
</dbReference>
<organism evidence="2 3">
    <name type="scientific">Curtobacterium citreum</name>
    <dbReference type="NCBI Taxonomy" id="2036"/>
    <lineage>
        <taxon>Bacteria</taxon>
        <taxon>Bacillati</taxon>
        <taxon>Actinomycetota</taxon>
        <taxon>Actinomycetes</taxon>
        <taxon>Micrococcales</taxon>
        <taxon>Microbacteriaceae</taxon>
        <taxon>Curtobacterium</taxon>
    </lineage>
</organism>
<evidence type="ECO:0000256" key="1">
    <source>
        <dbReference type="SAM" id="SignalP"/>
    </source>
</evidence>
<dbReference type="Proteomes" id="UP001370299">
    <property type="component" value="Unassembled WGS sequence"/>
</dbReference>
<name>A0ABU8Y922_9MICO</name>
<sequence>MKLITTAVTLTAVIAMGSVTAAHADQRDVFSDEQIVRGLVFGQGEFADRINTRVELPEDLDESGLKKYGEVMDNIVTDLVHNSAYGTDSSIEAVKSGDPYKTLSAFGDLREAFEESLRSQYPEAISERSDAMQPRVCGPTVCAAAVVAVVAVGTVLAAVNFNVAGNVNMVVNQNGLWTNNGVFSSRSTPRANGTLPSSDPARIVEQYPHLDESEVAARVATVFA</sequence>
<gene>
    <name evidence="2" type="ORF">WMN62_07610</name>
</gene>
<dbReference type="RefSeq" id="WP_340197467.1">
    <property type="nucleotide sequence ID" value="NZ_JBBKAP010000068.1"/>
</dbReference>
<dbReference type="EMBL" id="JBBLYY010000041">
    <property type="protein sequence ID" value="MEK0171331.1"/>
    <property type="molecule type" value="Genomic_DNA"/>
</dbReference>